<proteinExistence type="predicted"/>
<evidence type="ECO:0000256" key="1">
    <source>
        <dbReference type="SAM" id="MobiDB-lite"/>
    </source>
</evidence>
<organism evidence="3 4">
    <name type="scientific">Papaver atlanticum</name>
    <dbReference type="NCBI Taxonomy" id="357466"/>
    <lineage>
        <taxon>Eukaryota</taxon>
        <taxon>Viridiplantae</taxon>
        <taxon>Streptophyta</taxon>
        <taxon>Embryophyta</taxon>
        <taxon>Tracheophyta</taxon>
        <taxon>Spermatophyta</taxon>
        <taxon>Magnoliopsida</taxon>
        <taxon>Ranunculales</taxon>
        <taxon>Papaveraceae</taxon>
        <taxon>Papaveroideae</taxon>
        <taxon>Papaver</taxon>
    </lineage>
</organism>
<dbReference type="Proteomes" id="UP001202328">
    <property type="component" value="Unassembled WGS sequence"/>
</dbReference>
<gene>
    <name evidence="3" type="ORF">MKW98_028851</name>
</gene>
<dbReference type="EMBL" id="JAJJMB010014829">
    <property type="protein sequence ID" value="KAI3857587.1"/>
    <property type="molecule type" value="Genomic_DNA"/>
</dbReference>
<evidence type="ECO:0000313" key="3">
    <source>
        <dbReference type="EMBL" id="KAI3857587.1"/>
    </source>
</evidence>
<keyword evidence="2" id="KW-1133">Transmembrane helix</keyword>
<dbReference type="AlphaFoldDB" id="A0AAD4X6Q7"/>
<evidence type="ECO:0000256" key="2">
    <source>
        <dbReference type="SAM" id="Phobius"/>
    </source>
</evidence>
<evidence type="ECO:0000313" key="4">
    <source>
        <dbReference type="Proteomes" id="UP001202328"/>
    </source>
</evidence>
<keyword evidence="2" id="KW-0812">Transmembrane</keyword>
<feature type="region of interest" description="Disordered" evidence="1">
    <location>
        <begin position="43"/>
        <end position="87"/>
    </location>
</feature>
<name>A0AAD4X6Q7_9MAGN</name>
<accession>A0AAD4X6Q7</accession>
<keyword evidence="2" id="KW-0472">Membrane</keyword>
<keyword evidence="4" id="KW-1185">Reference proteome</keyword>
<comment type="caution">
    <text evidence="3">The sequence shown here is derived from an EMBL/GenBank/DDBJ whole genome shotgun (WGS) entry which is preliminary data.</text>
</comment>
<protein>
    <submittedName>
        <fullName evidence="3">Uncharacterized protein</fullName>
    </submittedName>
</protein>
<reference evidence="3" key="1">
    <citation type="submission" date="2022-04" db="EMBL/GenBank/DDBJ databases">
        <title>A functionally conserved STORR gene fusion in Papaver species that diverged 16.8 million years ago.</title>
        <authorList>
            <person name="Catania T."/>
        </authorList>
    </citation>
    <scope>NUCLEOTIDE SEQUENCE</scope>
    <source>
        <strain evidence="3">S-188037</strain>
    </source>
</reference>
<feature type="transmembrane region" description="Helical" evidence="2">
    <location>
        <begin position="106"/>
        <end position="124"/>
    </location>
</feature>
<sequence length="136" mass="16162">MGARERSSSSDVSPMEVEYYSCEKKKLRQENKEIEYYYCEKKKVGQGKDKQETMERKKEKKEKDQERKKERGKRETQKEELEDNEVSSDLCSLNGFMDYVLTVETILVFSNFLAFILLSIHISYPSLSNFRMYVHS</sequence>
<feature type="compositionally biased region" description="Basic and acidic residues" evidence="1">
    <location>
        <begin position="43"/>
        <end position="79"/>
    </location>
</feature>